<keyword evidence="1" id="KW-0645">Protease</keyword>
<gene>
    <name evidence="1" type="ORF">SAMN05660313_01780</name>
</gene>
<keyword evidence="1" id="KW-0378">Hydrolase</keyword>
<organism evidence="1 2">
    <name type="scientific">Cellulophaga fucicola</name>
    <dbReference type="NCBI Taxonomy" id="76595"/>
    <lineage>
        <taxon>Bacteria</taxon>
        <taxon>Pseudomonadati</taxon>
        <taxon>Bacteroidota</taxon>
        <taxon>Flavobacteriia</taxon>
        <taxon>Flavobacteriales</taxon>
        <taxon>Flavobacteriaceae</taxon>
        <taxon>Cellulophaga</taxon>
    </lineage>
</organism>
<accession>A0A1K1PEX0</accession>
<sequence>MTIKNYLFLVIALCITYASIGQNRDNVIGSFPFTITPQNNIAVKAILNQKDTINLMLHTAAESLTLIEKSTASISSINWNKEETVESWGGKSTARYSKNNTLQIGNFKWKNLPIWENKNSGPGTDGKFGPNLFKNQVIEISVTKGLITIYNELPKKRKGYKKIPLSYRDGFMFINGTSTIASKKYKNEFLIHSGYAGFILYDDAFANKNKLDTQLKITDTKELKDSYGNILKTQKANLPLFAIGKVNFINVPVGFFKGSIARQNVSVIGTDVLKRFDFFIDKNRTFIYLKPNANFNATYNN</sequence>
<name>A0A1K1PEX0_9FLAO</name>
<dbReference type="GO" id="GO:0006508">
    <property type="term" value="P:proteolysis"/>
    <property type="evidence" value="ECO:0007669"/>
    <property type="project" value="UniProtKB-KW"/>
</dbReference>
<protein>
    <submittedName>
        <fullName evidence="1">Aspartyl protease</fullName>
    </submittedName>
</protein>
<dbReference type="Proteomes" id="UP000183257">
    <property type="component" value="Unassembled WGS sequence"/>
</dbReference>
<evidence type="ECO:0000313" key="1">
    <source>
        <dbReference type="EMBL" id="SFW45222.1"/>
    </source>
</evidence>
<reference evidence="2" key="1">
    <citation type="submission" date="2016-11" db="EMBL/GenBank/DDBJ databases">
        <authorList>
            <person name="Varghese N."/>
            <person name="Submissions S."/>
        </authorList>
    </citation>
    <scope>NUCLEOTIDE SEQUENCE [LARGE SCALE GENOMIC DNA]</scope>
    <source>
        <strain evidence="2">DSM 24786</strain>
    </source>
</reference>
<dbReference type="GO" id="GO:0008233">
    <property type="term" value="F:peptidase activity"/>
    <property type="evidence" value="ECO:0007669"/>
    <property type="project" value="UniProtKB-KW"/>
</dbReference>
<dbReference type="STRING" id="76595.SAMN05660313_01780"/>
<proteinExistence type="predicted"/>
<evidence type="ECO:0000313" key="2">
    <source>
        <dbReference type="Proteomes" id="UP000183257"/>
    </source>
</evidence>
<dbReference type="AlphaFoldDB" id="A0A1K1PEX0"/>
<dbReference type="OrthoDB" id="5166556at2"/>
<keyword evidence="2" id="KW-1185">Reference proteome</keyword>
<dbReference type="EMBL" id="FPIY01000002">
    <property type="protein sequence ID" value="SFW45222.1"/>
    <property type="molecule type" value="Genomic_DNA"/>
</dbReference>
<dbReference type="RefSeq" id="WP_139254301.1">
    <property type="nucleotide sequence ID" value="NZ_FPIY01000002.1"/>
</dbReference>
<dbReference type="InterPro" id="IPR021109">
    <property type="entry name" value="Peptidase_aspartic_dom_sf"/>
</dbReference>
<dbReference type="Gene3D" id="2.40.70.10">
    <property type="entry name" value="Acid Proteases"/>
    <property type="match status" value="2"/>
</dbReference>